<dbReference type="Gene3D" id="3.10.310.70">
    <property type="match status" value="1"/>
</dbReference>
<accession>A0ABM5TC33</accession>
<dbReference type="Pfam" id="PF07969">
    <property type="entry name" value="Amidohydro_3"/>
    <property type="match status" value="1"/>
</dbReference>
<protein>
    <recommendedName>
        <fullName evidence="1">Amidohydrolase 3 domain-containing protein</fullName>
    </recommendedName>
</protein>
<evidence type="ECO:0000313" key="2">
    <source>
        <dbReference type="EMBL" id="AKJ08526.1"/>
    </source>
</evidence>
<name>A0ABM5TC33_9ACTN</name>
<proteinExistence type="predicted"/>
<dbReference type="PANTHER" id="PTHR22642">
    <property type="entry name" value="IMIDAZOLONEPROPIONASE"/>
    <property type="match status" value="1"/>
</dbReference>
<evidence type="ECO:0000259" key="1">
    <source>
        <dbReference type="Pfam" id="PF07969"/>
    </source>
</evidence>
<reference evidence="2 3" key="1">
    <citation type="journal article" date="2015" name="ISME J.">
        <title>Draft Genome Sequence of Streptomyces incarnatus NRRL8089, which Produces the Nucleoside Antibiotic Sinefungin.</title>
        <authorList>
            <person name="Oshima K."/>
            <person name="Hattori M."/>
            <person name="Shimizu H."/>
            <person name="Fukuda K."/>
            <person name="Nemoto M."/>
            <person name="Inagaki K."/>
            <person name="Tamura T."/>
        </authorList>
    </citation>
    <scope>NUCLEOTIDE SEQUENCE [LARGE SCALE GENOMIC DNA]</scope>
    <source>
        <strain evidence="2 3">NRRL 8089</strain>
    </source>
</reference>
<dbReference type="Gene3D" id="3.20.20.140">
    <property type="entry name" value="Metal-dependent hydrolases"/>
    <property type="match status" value="1"/>
</dbReference>
<dbReference type="PANTHER" id="PTHR22642:SF21">
    <property type="entry name" value="PERIPLASMIC PROTEIN"/>
    <property type="match status" value="1"/>
</dbReference>
<feature type="domain" description="Amidohydrolase 3" evidence="1">
    <location>
        <begin position="2"/>
        <end position="99"/>
    </location>
</feature>
<dbReference type="InterPro" id="IPR013108">
    <property type="entry name" value="Amidohydro_3"/>
</dbReference>
<gene>
    <name evidence="2" type="ORF">ABB07_00180</name>
</gene>
<dbReference type="Proteomes" id="UP000035366">
    <property type="component" value="Chromosome"/>
</dbReference>
<organism evidence="2 3">
    <name type="scientific">Streptomyces incarnatus</name>
    <dbReference type="NCBI Taxonomy" id="665007"/>
    <lineage>
        <taxon>Bacteria</taxon>
        <taxon>Bacillati</taxon>
        <taxon>Actinomycetota</taxon>
        <taxon>Actinomycetes</taxon>
        <taxon>Kitasatosporales</taxon>
        <taxon>Streptomycetaceae</taxon>
        <taxon>Streptomyces</taxon>
    </lineage>
</organism>
<keyword evidence="3" id="KW-1185">Reference proteome</keyword>
<dbReference type="EMBL" id="CP011497">
    <property type="protein sequence ID" value="AKJ08526.1"/>
    <property type="molecule type" value="Genomic_DNA"/>
</dbReference>
<evidence type="ECO:0000313" key="3">
    <source>
        <dbReference type="Proteomes" id="UP000035366"/>
    </source>
</evidence>
<sequence>MFVLHLYQSALLNRAAVRAVGYGKDTPNPPGGEIVRGRDGDPTGLLLAAPAATVLYATLAKGPILADEQKLESTRHFFRELNRFGLTSAIDAAGGFQDSGSRICRADCVAAGQG</sequence>